<dbReference type="HOGENOM" id="CLU_023845_4_0_7"/>
<dbReference type="SUPFAM" id="SSF53448">
    <property type="entry name" value="Nucleotide-diphospho-sugar transferases"/>
    <property type="match status" value="1"/>
</dbReference>
<dbReference type="KEGG" id="dsf:UWK_02482"/>
<organism evidence="2 3">
    <name type="scientific">Desulfocapsa sulfexigens (strain DSM 10523 / SB164P1)</name>
    <dbReference type="NCBI Taxonomy" id="1167006"/>
    <lineage>
        <taxon>Bacteria</taxon>
        <taxon>Pseudomonadati</taxon>
        <taxon>Thermodesulfobacteriota</taxon>
        <taxon>Desulfobulbia</taxon>
        <taxon>Desulfobulbales</taxon>
        <taxon>Desulfocapsaceae</taxon>
        <taxon>Desulfocapsa</taxon>
    </lineage>
</organism>
<dbReference type="STRING" id="1167006.UWK_02482"/>
<keyword evidence="3" id="KW-1185">Reference proteome</keyword>
<protein>
    <submittedName>
        <fullName evidence="2">Putative glycosyltransferase</fullName>
    </submittedName>
</protein>
<evidence type="ECO:0000259" key="1">
    <source>
        <dbReference type="Pfam" id="PF00535"/>
    </source>
</evidence>
<gene>
    <name evidence="2" type="ordered locus">UWK_02482</name>
</gene>
<dbReference type="InterPro" id="IPR001173">
    <property type="entry name" value="Glyco_trans_2-like"/>
</dbReference>
<dbReference type="AlphaFoldDB" id="M1NHE0"/>
<dbReference type="PANTHER" id="PTHR43179:SF7">
    <property type="entry name" value="RHAMNOSYLTRANSFERASE WBBL"/>
    <property type="match status" value="1"/>
</dbReference>
<feature type="domain" description="Glycosyltransferase 2-like" evidence="1">
    <location>
        <begin position="29"/>
        <end position="154"/>
    </location>
</feature>
<evidence type="ECO:0000313" key="3">
    <source>
        <dbReference type="Proteomes" id="UP000011721"/>
    </source>
</evidence>
<dbReference type="eggNOG" id="COG1216">
    <property type="taxonomic scope" value="Bacteria"/>
</dbReference>
<keyword evidence="2" id="KW-0808">Transferase</keyword>
<dbReference type="InterPro" id="IPR029044">
    <property type="entry name" value="Nucleotide-diphossugar_trans"/>
</dbReference>
<name>M1NHE0_DESSD</name>
<dbReference type="GO" id="GO:0016740">
    <property type="term" value="F:transferase activity"/>
    <property type="evidence" value="ECO:0007669"/>
    <property type="project" value="UniProtKB-KW"/>
</dbReference>
<dbReference type="EMBL" id="CP003985">
    <property type="protein sequence ID" value="AGF79019.1"/>
    <property type="molecule type" value="Genomic_DNA"/>
</dbReference>
<dbReference type="Gene3D" id="3.90.550.10">
    <property type="entry name" value="Spore Coat Polysaccharide Biosynthesis Protein SpsA, Chain A"/>
    <property type="match status" value="1"/>
</dbReference>
<dbReference type="PANTHER" id="PTHR43179">
    <property type="entry name" value="RHAMNOSYLTRANSFERASE WBBL"/>
    <property type="match status" value="1"/>
</dbReference>
<dbReference type="Proteomes" id="UP000011721">
    <property type="component" value="Chromosome"/>
</dbReference>
<proteinExistence type="predicted"/>
<dbReference type="Pfam" id="PF00535">
    <property type="entry name" value="Glycos_transf_2"/>
    <property type="match status" value="1"/>
</dbReference>
<dbReference type="PATRIC" id="fig|1167006.5.peg.2695"/>
<sequence>MEKGIDSFPYISAYSSKSVAPMLPKVAAIVVSHNSKATLERCIAALEAQDHCLESIILVDSGSSDKEYLDAFKRRKSVRLLLADNIGFSRANNLGYESLSPDADFVLFVNPDLFLPPDSIATALPLFEEKPLIAMLSGKLLGYDIEHDRPSGRIDSTGIQRKWYGRWFDRGQGQCDNGQYDEPEEMDALCGALLLCRNAALQSLPGPVFDPVFFLYKEDIELSLRLRKLGWKLLYTPVLCAYHCRGWKGERQKMSYALRVTAVKSELLLYKKHPSPYVLFALLKYVLVTVFRL</sequence>
<evidence type="ECO:0000313" key="2">
    <source>
        <dbReference type="EMBL" id="AGF79019.1"/>
    </source>
</evidence>
<dbReference type="OrthoDB" id="9771846at2"/>
<reference evidence="3" key="1">
    <citation type="journal article" date="2013" name="Stand. Genomic Sci.">
        <title>Complete genome sequence of Desulfocapsa sulfexigens, a marine deltaproteobacterium specialized in disproportionating inorganic sulfur compounds.</title>
        <authorList>
            <person name="Finster K.W."/>
            <person name="Kjeldsen K.U."/>
            <person name="Kube M."/>
            <person name="Reinhardt R."/>
            <person name="Mussmann M."/>
            <person name="Amann R."/>
            <person name="Schreiber L."/>
        </authorList>
    </citation>
    <scope>NUCLEOTIDE SEQUENCE [LARGE SCALE GENOMIC DNA]</scope>
    <source>
        <strain evidence="3">DSM 10523 / SB164P1</strain>
    </source>
</reference>
<accession>M1NHE0</accession>